<gene>
    <name evidence="1" type="ORF">BWP39_09835</name>
</gene>
<dbReference type="Proteomes" id="UP000218022">
    <property type="component" value="Unassembled WGS sequence"/>
</dbReference>
<dbReference type="AlphaFoldDB" id="A0A2A4F280"/>
<dbReference type="RefSeq" id="WP_096719522.1">
    <property type="nucleotide sequence ID" value="NZ_MTZV01000003.1"/>
</dbReference>
<dbReference type="Pfam" id="PF11170">
    <property type="entry name" value="DUF2957"/>
    <property type="match status" value="3"/>
</dbReference>
<sequence length="648" mass="68930">MPLSIGKTLQLKIKISTSEIRVLKAKNKLIPALIFIPALVACGGGDGNTPASISPAQCRAEDCGPHGAPEPLPTAKQEPLCPTDQDIGRATYTGGAGSGEILTLKIDAIAMRYTLTWFESPIPVSAKATSPTRAGITLTGAVKHPAYGSFATGEQRRCAFVLQPGEGTSTSTNIRYSTKETFNPAKPPTIFVGFGVAGGGIPGAILDFEGQPTTALLANQPAIKNTVEVLRNKELIDKGISVVSDLEKLNKHNFLFNYFSIEDVKSLGGVLNILKKQESQKILDVLLDPRFAKQIPLSVGTVKSRRFDFYPFIGFSSTSKDKNLMRGKYNGLIYHSTPSSNHSVAAAIFSETLADNGVCKSASQDRLATDPDKTGCLSTGKTWEVNKFGYFDSANSPQIGDHFIFPISRKSLKDAASVLNKIVHLTKQIDSHASLINFIADRDLGDRMNEIASPVGLALGDLEVYLESASEKWTPTIFASSHMVLGQLNGSTIPIIVRTGAVKLDLASNGYLDTQVDDESGIAILVPHSTAIPQNLDGTYIGADSNFDYTAAYFKGTAAAFSDPMTLKPRDQITLDYKSSESGIVDIGLPNNPKVSGHLVSIGGIYATLIDGTVNGGVSGDAATFGTYPYILPAQSAPYFGIGAKVGK</sequence>
<dbReference type="OrthoDB" id="8951775at2"/>
<organism evidence="1 2">
    <name type="scientific">Paraburkholderia acidicola</name>
    <dbReference type="NCBI Taxonomy" id="1912599"/>
    <lineage>
        <taxon>Bacteria</taxon>
        <taxon>Pseudomonadati</taxon>
        <taxon>Pseudomonadota</taxon>
        <taxon>Betaproteobacteria</taxon>
        <taxon>Burkholderiales</taxon>
        <taxon>Burkholderiaceae</taxon>
        <taxon>Paraburkholderia</taxon>
    </lineage>
</organism>
<reference evidence="1 2" key="1">
    <citation type="submission" date="2017-01" db="EMBL/GenBank/DDBJ databases">
        <title>Whole-Genome Shotgun Sequencing of Two beta-Proteobacterial Species in Search of the Bulgecin Biosynthetic Cluster.</title>
        <authorList>
            <person name="Horsman M.E."/>
            <person name="Marous D.R."/>
            <person name="Li R."/>
            <person name="Oliver R.A."/>
            <person name="Byun B."/>
            <person name="Emrich S.J."/>
            <person name="Boggess B."/>
            <person name="Townsend C.A."/>
            <person name="Mobashery S."/>
        </authorList>
    </citation>
    <scope>NUCLEOTIDE SEQUENCE [LARGE SCALE GENOMIC DNA]</scope>
    <source>
        <strain evidence="1 2">ATCC 31363</strain>
    </source>
</reference>
<name>A0A2A4F280_9BURK</name>
<evidence type="ECO:0000313" key="2">
    <source>
        <dbReference type="Proteomes" id="UP000218022"/>
    </source>
</evidence>
<evidence type="ECO:0000313" key="1">
    <source>
        <dbReference type="EMBL" id="PCE27077.1"/>
    </source>
</evidence>
<protein>
    <submittedName>
        <fullName evidence="1">Uncharacterized protein</fullName>
    </submittedName>
</protein>
<comment type="caution">
    <text evidence="1">The sequence shown here is derived from an EMBL/GenBank/DDBJ whole genome shotgun (WGS) entry which is preliminary data.</text>
</comment>
<accession>A0A2A4F280</accession>
<dbReference type="InterPro" id="IPR021340">
    <property type="entry name" value="DUF2957"/>
</dbReference>
<proteinExistence type="predicted"/>
<dbReference type="EMBL" id="MTZV01000003">
    <property type="protein sequence ID" value="PCE27077.1"/>
    <property type="molecule type" value="Genomic_DNA"/>
</dbReference>